<dbReference type="PANTHER" id="PTHR21624">
    <property type="entry name" value="STEROL DESATURASE-RELATED PROTEIN"/>
    <property type="match status" value="1"/>
</dbReference>
<feature type="transmembrane region" description="Helical" evidence="7">
    <location>
        <begin position="390"/>
        <end position="411"/>
    </location>
</feature>
<keyword evidence="5" id="KW-0443">Lipid metabolism</keyword>
<feature type="transmembrane region" description="Helical" evidence="7">
    <location>
        <begin position="330"/>
        <end position="353"/>
    </location>
</feature>
<organism evidence="9 10">
    <name type="scientific">Candidatus Opimibacter skivensis</name>
    <dbReference type="NCBI Taxonomy" id="2982028"/>
    <lineage>
        <taxon>Bacteria</taxon>
        <taxon>Pseudomonadati</taxon>
        <taxon>Bacteroidota</taxon>
        <taxon>Saprospiria</taxon>
        <taxon>Saprospirales</taxon>
        <taxon>Saprospiraceae</taxon>
        <taxon>Candidatus Opimibacter</taxon>
    </lineage>
</organism>
<dbReference type="PANTHER" id="PTHR21624:SF1">
    <property type="entry name" value="ALKYLGLYCEROL MONOOXYGENASE"/>
    <property type="match status" value="1"/>
</dbReference>
<protein>
    <submittedName>
        <fullName evidence="9">Sterol desaturase family protein</fullName>
    </submittedName>
</protein>
<feature type="transmembrane region" description="Helical" evidence="7">
    <location>
        <begin position="305"/>
        <end position="324"/>
    </location>
</feature>
<evidence type="ECO:0000259" key="8">
    <source>
        <dbReference type="Pfam" id="PF04116"/>
    </source>
</evidence>
<feature type="transmembrane region" description="Helical" evidence="7">
    <location>
        <begin position="46"/>
        <end position="67"/>
    </location>
</feature>
<gene>
    <name evidence="9" type="ORF">IPP15_15155</name>
</gene>
<feature type="transmembrane region" description="Helical" evidence="7">
    <location>
        <begin position="79"/>
        <end position="97"/>
    </location>
</feature>
<keyword evidence="2 7" id="KW-0812">Transmembrane</keyword>
<feature type="domain" description="Fatty acid hydroxylase" evidence="8">
    <location>
        <begin position="84"/>
        <end position="217"/>
    </location>
</feature>
<keyword evidence="3 7" id="KW-1133">Transmembrane helix</keyword>
<evidence type="ECO:0000256" key="5">
    <source>
        <dbReference type="ARBA" id="ARBA00023098"/>
    </source>
</evidence>
<dbReference type="EMBL" id="JADKGY010000022">
    <property type="protein sequence ID" value="MBK9983692.1"/>
    <property type="molecule type" value="Genomic_DNA"/>
</dbReference>
<keyword evidence="4" id="KW-0560">Oxidoreductase</keyword>
<dbReference type="GO" id="GO:0012505">
    <property type="term" value="C:endomembrane system"/>
    <property type="evidence" value="ECO:0007669"/>
    <property type="project" value="UniProtKB-SubCell"/>
</dbReference>
<feature type="transmembrane region" description="Helical" evidence="7">
    <location>
        <begin position="6"/>
        <end position="25"/>
    </location>
</feature>
<dbReference type="GO" id="GO:0005506">
    <property type="term" value="F:iron ion binding"/>
    <property type="evidence" value="ECO:0007669"/>
    <property type="project" value="InterPro"/>
</dbReference>
<comment type="caution">
    <text evidence="9">The sequence shown here is derived from an EMBL/GenBank/DDBJ whole genome shotgun (WGS) entry which is preliminary data.</text>
</comment>
<evidence type="ECO:0000256" key="6">
    <source>
        <dbReference type="ARBA" id="ARBA00023136"/>
    </source>
</evidence>
<keyword evidence="6 7" id="KW-0472">Membrane</keyword>
<evidence type="ECO:0000256" key="3">
    <source>
        <dbReference type="ARBA" id="ARBA00022989"/>
    </source>
</evidence>
<feature type="transmembrane region" description="Helical" evidence="7">
    <location>
        <begin position="153"/>
        <end position="170"/>
    </location>
</feature>
<evidence type="ECO:0000256" key="1">
    <source>
        <dbReference type="ARBA" id="ARBA00004127"/>
    </source>
</evidence>
<evidence type="ECO:0000313" key="10">
    <source>
        <dbReference type="Proteomes" id="UP000808337"/>
    </source>
</evidence>
<dbReference type="AlphaFoldDB" id="A0A9D7SXE6"/>
<proteinExistence type="predicted"/>
<dbReference type="GO" id="GO:0050479">
    <property type="term" value="F:glyceryl-ether monooxygenase activity"/>
    <property type="evidence" value="ECO:0007669"/>
    <property type="project" value="TreeGrafter"/>
</dbReference>
<evidence type="ECO:0000313" key="9">
    <source>
        <dbReference type="EMBL" id="MBK9983692.1"/>
    </source>
</evidence>
<evidence type="ECO:0000256" key="4">
    <source>
        <dbReference type="ARBA" id="ARBA00023002"/>
    </source>
</evidence>
<dbReference type="GO" id="GO:0008610">
    <property type="term" value="P:lipid biosynthetic process"/>
    <property type="evidence" value="ECO:0007669"/>
    <property type="project" value="InterPro"/>
</dbReference>
<dbReference type="GO" id="GO:0006643">
    <property type="term" value="P:membrane lipid metabolic process"/>
    <property type="evidence" value="ECO:0007669"/>
    <property type="project" value="TreeGrafter"/>
</dbReference>
<dbReference type="InterPro" id="IPR051689">
    <property type="entry name" value="Sterol_desaturase/TMEM195"/>
</dbReference>
<evidence type="ECO:0000256" key="7">
    <source>
        <dbReference type="SAM" id="Phobius"/>
    </source>
</evidence>
<evidence type="ECO:0000256" key="2">
    <source>
        <dbReference type="ARBA" id="ARBA00022692"/>
    </source>
</evidence>
<comment type="subcellular location">
    <subcellularLocation>
        <location evidence="1">Endomembrane system</location>
        <topology evidence="1">Multi-pass membrane protein</topology>
    </subcellularLocation>
</comment>
<feature type="transmembrane region" description="Helical" evidence="7">
    <location>
        <begin position="360"/>
        <end position="378"/>
    </location>
</feature>
<reference evidence="9 10" key="1">
    <citation type="submission" date="2020-10" db="EMBL/GenBank/DDBJ databases">
        <title>Connecting structure to function with the recovery of over 1000 high-quality activated sludge metagenome-assembled genomes encoding full-length rRNA genes using long-read sequencing.</title>
        <authorList>
            <person name="Singleton C.M."/>
            <person name="Petriglieri F."/>
            <person name="Kristensen J.M."/>
            <person name="Kirkegaard R.H."/>
            <person name="Michaelsen T.Y."/>
            <person name="Andersen M.H."/>
            <person name="Karst S.M."/>
            <person name="Dueholm M.S."/>
            <person name="Nielsen P.H."/>
            <person name="Albertsen M."/>
        </authorList>
    </citation>
    <scope>NUCLEOTIDE SEQUENCE [LARGE SCALE GENOMIC DNA]</scope>
    <source>
        <strain evidence="9">Ribe_18-Q3-R11-54_MAXAC.273</strain>
    </source>
</reference>
<dbReference type="GO" id="GO:0016020">
    <property type="term" value="C:membrane"/>
    <property type="evidence" value="ECO:0007669"/>
    <property type="project" value="GOC"/>
</dbReference>
<name>A0A9D7SXE6_9BACT</name>
<dbReference type="Proteomes" id="UP000808337">
    <property type="component" value="Unassembled WGS sequence"/>
</dbReference>
<accession>A0A9D7SXE6</accession>
<dbReference type="InterPro" id="IPR006694">
    <property type="entry name" value="Fatty_acid_hydroxylase"/>
</dbReference>
<sequence>MEAYALALTYAIPIFLALIGIEAFISWRMGIKINRGADMISSLGSGITNIVKDVLGLSIAIVSYGWLVNRVAIFHINNVWYVYIIAFVAKDFAGYWIHRLEHTINFMWNRHIIHHSSEEYNLSCALRQSISEVFSFVSLFLLPAALLGVPTEVIAVIAPIQLFAQFWYHTRLIHKMGILEYIIVTPSHHRVHHAINPEYLDKNFSQIFIVWDKLFGTFQPELEEVPAVYGVKRPVQTWNPFLINFKHIWLIITDAWHAASWKDKLKIWFMPTGWRPEDVKMKHPIQIVEDVFRMPKYDTFVSQRLIMFSWIQLIILLAFTMYLFMNFAAIGFPGVLIYGLFLMVSVFSITSLLDKASYAFIAELIRFVFVIGIIVSSGGDWFKLSEVFSFGPYLVGIFMFLTLMMVTYFHFRENSIVCFRCSLSLEEGMDIRLMAADMSL</sequence>
<dbReference type="Pfam" id="PF04116">
    <property type="entry name" value="FA_hydroxylase"/>
    <property type="match status" value="1"/>
</dbReference>